<gene>
    <name evidence="1" type="ORF">E3N88_34448</name>
</gene>
<protein>
    <submittedName>
        <fullName evidence="1">Uncharacterized protein</fullName>
    </submittedName>
</protein>
<name>A0A5N6LYB1_9ASTR</name>
<dbReference type="AlphaFoldDB" id="A0A5N6LYB1"/>
<evidence type="ECO:0000313" key="2">
    <source>
        <dbReference type="Proteomes" id="UP000326396"/>
    </source>
</evidence>
<dbReference type="EMBL" id="SZYD01000017">
    <property type="protein sequence ID" value="KAD3066568.1"/>
    <property type="molecule type" value="Genomic_DNA"/>
</dbReference>
<dbReference type="Proteomes" id="UP000326396">
    <property type="component" value="Linkage Group LG7"/>
</dbReference>
<sequence>MLIPLSRTLSPSLIAVIRELDLETGEDLNRFGVMLMQSDSEVKNTIEMIGFRFEGEFRFHLSFTLATSATLISLRYDWLPLVPFCLFFGLSSQGKLAWSFLGYL</sequence>
<organism evidence="1 2">
    <name type="scientific">Mikania micrantha</name>
    <name type="common">bitter vine</name>
    <dbReference type="NCBI Taxonomy" id="192012"/>
    <lineage>
        <taxon>Eukaryota</taxon>
        <taxon>Viridiplantae</taxon>
        <taxon>Streptophyta</taxon>
        <taxon>Embryophyta</taxon>
        <taxon>Tracheophyta</taxon>
        <taxon>Spermatophyta</taxon>
        <taxon>Magnoliopsida</taxon>
        <taxon>eudicotyledons</taxon>
        <taxon>Gunneridae</taxon>
        <taxon>Pentapetalae</taxon>
        <taxon>asterids</taxon>
        <taxon>campanulids</taxon>
        <taxon>Asterales</taxon>
        <taxon>Asteraceae</taxon>
        <taxon>Asteroideae</taxon>
        <taxon>Heliantheae alliance</taxon>
        <taxon>Eupatorieae</taxon>
        <taxon>Mikania</taxon>
    </lineage>
</organism>
<keyword evidence="2" id="KW-1185">Reference proteome</keyword>
<comment type="caution">
    <text evidence="1">The sequence shown here is derived from an EMBL/GenBank/DDBJ whole genome shotgun (WGS) entry which is preliminary data.</text>
</comment>
<evidence type="ECO:0000313" key="1">
    <source>
        <dbReference type="EMBL" id="KAD3066568.1"/>
    </source>
</evidence>
<reference evidence="1 2" key="1">
    <citation type="submission" date="2019-05" db="EMBL/GenBank/DDBJ databases">
        <title>Mikania micrantha, genome provides insights into the molecular mechanism of rapid growth.</title>
        <authorList>
            <person name="Liu B."/>
        </authorList>
    </citation>
    <scope>NUCLEOTIDE SEQUENCE [LARGE SCALE GENOMIC DNA]</scope>
    <source>
        <strain evidence="1">NLD-2019</strain>
        <tissue evidence="1">Leaf</tissue>
    </source>
</reference>
<proteinExistence type="predicted"/>
<accession>A0A5N6LYB1</accession>